<comment type="caution">
    <text evidence="2">The sequence shown here is derived from an EMBL/GenBank/DDBJ whole genome shotgun (WGS) entry which is preliminary data.</text>
</comment>
<dbReference type="AlphaFoldDB" id="F9G1D0"/>
<feature type="region of interest" description="Disordered" evidence="1">
    <location>
        <begin position="26"/>
        <end position="54"/>
    </location>
</feature>
<feature type="region of interest" description="Disordered" evidence="1">
    <location>
        <begin position="1"/>
        <end position="20"/>
    </location>
</feature>
<name>F9G1D0_FUSOF</name>
<feature type="compositionally biased region" description="Polar residues" evidence="1">
    <location>
        <begin position="1"/>
        <end position="16"/>
    </location>
</feature>
<dbReference type="EMBL" id="AFQF01003082">
    <property type="protein sequence ID" value="EGU77028.1"/>
    <property type="molecule type" value="Genomic_DNA"/>
</dbReference>
<accession>F9G1D0</accession>
<reference evidence="2" key="1">
    <citation type="journal article" date="2012" name="Mol. Plant Microbe Interact.">
        <title>A highly conserved effector in Fusarium oxysporum is required for full virulence on Arabidopsis.</title>
        <authorList>
            <person name="Thatcher L.F."/>
            <person name="Gardiner D.M."/>
            <person name="Kazan K."/>
            <person name="Manners J."/>
        </authorList>
    </citation>
    <scope>NUCLEOTIDE SEQUENCE [LARGE SCALE GENOMIC DNA]</scope>
    <source>
        <strain evidence="2">Fo5176</strain>
    </source>
</reference>
<gene>
    <name evidence="2" type="ORF">FOXB_12462</name>
</gene>
<evidence type="ECO:0000313" key="2">
    <source>
        <dbReference type="EMBL" id="EGU77028.1"/>
    </source>
</evidence>
<protein>
    <submittedName>
        <fullName evidence="2">Uncharacterized protein</fullName>
    </submittedName>
</protein>
<evidence type="ECO:0000256" key="1">
    <source>
        <dbReference type="SAM" id="MobiDB-lite"/>
    </source>
</evidence>
<sequence>MPSNEKQLNETMSGQELKNELAQEVEKFKQSGDSLGFACDTSNGPSNQNAIVEQ</sequence>
<feature type="compositionally biased region" description="Polar residues" evidence="1">
    <location>
        <begin position="40"/>
        <end position="54"/>
    </location>
</feature>
<organism evidence="2">
    <name type="scientific">Fusarium oxysporum (strain Fo5176)</name>
    <name type="common">Fusarium vascular wilt</name>
    <dbReference type="NCBI Taxonomy" id="660025"/>
    <lineage>
        <taxon>Eukaryota</taxon>
        <taxon>Fungi</taxon>
        <taxon>Dikarya</taxon>
        <taxon>Ascomycota</taxon>
        <taxon>Pezizomycotina</taxon>
        <taxon>Sordariomycetes</taxon>
        <taxon>Hypocreomycetidae</taxon>
        <taxon>Hypocreales</taxon>
        <taxon>Nectriaceae</taxon>
        <taxon>Fusarium</taxon>
        <taxon>Fusarium oxysporum species complex</taxon>
    </lineage>
</organism>
<proteinExistence type="predicted"/>